<name>A0A918Z8V6_9GAMM</name>
<evidence type="ECO:0000313" key="1">
    <source>
        <dbReference type="EMBL" id="GHE41758.1"/>
    </source>
</evidence>
<gene>
    <name evidence="1" type="ORF">GCM10007167_24620</name>
</gene>
<dbReference type="SUPFAM" id="SSF48576">
    <property type="entry name" value="Terpenoid synthases"/>
    <property type="match status" value="1"/>
</dbReference>
<evidence type="ECO:0000313" key="2">
    <source>
        <dbReference type="Proteomes" id="UP000636453"/>
    </source>
</evidence>
<reference evidence="1" key="1">
    <citation type="journal article" date="2014" name="Int. J. Syst. Evol. Microbiol.">
        <title>Complete genome sequence of Corynebacterium casei LMG S-19264T (=DSM 44701T), isolated from a smear-ripened cheese.</title>
        <authorList>
            <consortium name="US DOE Joint Genome Institute (JGI-PGF)"/>
            <person name="Walter F."/>
            <person name="Albersmeier A."/>
            <person name="Kalinowski J."/>
            <person name="Ruckert C."/>
        </authorList>
    </citation>
    <scope>NUCLEOTIDE SEQUENCE</scope>
    <source>
        <strain evidence="1">KCTC 32020</strain>
    </source>
</reference>
<proteinExistence type="predicted"/>
<reference evidence="1" key="2">
    <citation type="submission" date="2020-09" db="EMBL/GenBank/DDBJ databases">
        <authorList>
            <person name="Sun Q."/>
            <person name="Kim S."/>
        </authorList>
    </citation>
    <scope>NUCLEOTIDE SEQUENCE</scope>
    <source>
        <strain evidence="1">KCTC 32020</strain>
    </source>
</reference>
<organism evidence="1 2">
    <name type="scientific">Vulcaniibacterium thermophilum</name>
    <dbReference type="NCBI Taxonomy" id="1169913"/>
    <lineage>
        <taxon>Bacteria</taxon>
        <taxon>Pseudomonadati</taxon>
        <taxon>Pseudomonadota</taxon>
        <taxon>Gammaproteobacteria</taxon>
        <taxon>Lysobacterales</taxon>
        <taxon>Lysobacteraceae</taxon>
        <taxon>Vulcaniibacterium</taxon>
    </lineage>
</organism>
<dbReference type="Proteomes" id="UP000636453">
    <property type="component" value="Unassembled WGS sequence"/>
</dbReference>
<dbReference type="AlphaFoldDB" id="A0A918Z8V6"/>
<accession>A0A918Z8V6</accession>
<sequence length="238" mass="26184">MNAAGAPSAPDPALASFLDKWRGRWPEWPIAEVFVPPPHRQAALAWATLLQELTDAAWGGRDARPGEAKLAWWQEELQGWSAGMRRHPLALALQRLPAPWAALAQAVPALAESRTRAHDASQALALLQPFAEAAAQAEAALFDMRPAPEALALSLLYLRLAHHPDDAVPVRWSLDHGDGARAAWARELHDRLRAQRAARPRGIWLRLSQARLRQPDPAQPLSPPRALWSAWRGAIARG</sequence>
<protein>
    <submittedName>
        <fullName evidence="1">Phytoene synthase</fullName>
    </submittedName>
</protein>
<dbReference type="InterPro" id="IPR008949">
    <property type="entry name" value="Isoprenoid_synthase_dom_sf"/>
</dbReference>
<dbReference type="RefSeq" id="WP_146471962.1">
    <property type="nucleotide sequence ID" value="NZ_BNCF01000016.1"/>
</dbReference>
<keyword evidence="2" id="KW-1185">Reference proteome</keyword>
<comment type="caution">
    <text evidence="1">The sequence shown here is derived from an EMBL/GenBank/DDBJ whole genome shotgun (WGS) entry which is preliminary data.</text>
</comment>
<dbReference type="EMBL" id="BNCF01000016">
    <property type="protein sequence ID" value="GHE41758.1"/>
    <property type="molecule type" value="Genomic_DNA"/>
</dbReference>
<dbReference type="OrthoDB" id="5959054at2"/>